<protein>
    <submittedName>
        <fullName evidence="1">Uncharacterized protein</fullName>
    </submittedName>
</protein>
<reference evidence="1" key="1">
    <citation type="submission" date="2020-11" db="EMBL/GenBank/DDBJ databases">
        <authorList>
            <consortium name="DOE Joint Genome Institute"/>
            <person name="Ahrendt S."/>
            <person name="Riley R."/>
            <person name="Andreopoulos W."/>
            <person name="Labutti K."/>
            <person name="Pangilinan J."/>
            <person name="Ruiz-Duenas F.J."/>
            <person name="Barrasa J.M."/>
            <person name="Sanchez-Garcia M."/>
            <person name="Camarero S."/>
            <person name="Miyauchi S."/>
            <person name="Serrano A."/>
            <person name="Linde D."/>
            <person name="Babiker R."/>
            <person name="Drula E."/>
            <person name="Ayuso-Fernandez I."/>
            <person name="Pacheco R."/>
            <person name="Padilla G."/>
            <person name="Ferreira P."/>
            <person name="Barriuso J."/>
            <person name="Kellner H."/>
            <person name="Castanera R."/>
            <person name="Alfaro M."/>
            <person name="Ramirez L."/>
            <person name="Pisabarro A.G."/>
            <person name="Kuo A."/>
            <person name="Tritt A."/>
            <person name="Lipzen A."/>
            <person name="He G."/>
            <person name="Yan M."/>
            <person name="Ng V."/>
            <person name="Cullen D."/>
            <person name="Martin F."/>
            <person name="Rosso M.-N."/>
            <person name="Henrissat B."/>
            <person name="Hibbett D."/>
            <person name="Martinez A.T."/>
            <person name="Grigoriev I.V."/>
        </authorList>
    </citation>
    <scope>NUCLEOTIDE SEQUENCE</scope>
    <source>
        <strain evidence="1">AH 40177</strain>
    </source>
</reference>
<organism evidence="1 2">
    <name type="scientific">Rhodocollybia butyracea</name>
    <dbReference type="NCBI Taxonomy" id="206335"/>
    <lineage>
        <taxon>Eukaryota</taxon>
        <taxon>Fungi</taxon>
        <taxon>Dikarya</taxon>
        <taxon>Basidiomycota</taxon>
        <taxon>Agaricomycotina</taxon>
        <taxon>Agaricomycetes</taxon>
        <taxon>Agaricomycetidae</taxon>
        <taxon>Agaricales</taxon>
        <taxon>Marasmiineae</taxon>
        <taxon>Omphalotaceae</taxon>
        <taxon>Rhodocollybia</taxon>
    </lineage>
</organism>
<sequence length="136" mass="15657">MVEEYGEIPLQLTVDGGTETGQMRACLTALRQIYTPDLALDKVPAFVALKSSDNIPIETSWHYMRTYNGKDLKAAILLTKDADKRYFNPMDQLHINLFNWVWPKIAQKSVAEFRDYWNHHRPANSMKKSCQVVSIP</sequence>
<name>A0A9P5PMR0_9AGAR</name>
<keyword evidence="2" id="KW-1185">Reference proteome</keyword>
<dbReference type="OrthoDB" id="2884624at2759"/>
<proteinExistence type="predicted"/>
<dbReference type="Proteomes" id="UP000772434">
    <property type="component" value="Unassembled WGS sequence"/>
</dbReference>
<accession>A0A9P5PMR0</accession>
<evidence type="ECO:0000313" key="2">
    <source>
        <dbReference type="Proteomes" id="UP000772434"/>
    </source>
</evidence>
<dbReference type="AlphaFoldDB" id="A0A9P5PMR0"/>
<dbReference type="EMBL" id="JADNRY010000116">
    <property type="protein sequence ID" value="KAF9064745.1"/>
    <property type="molecule type" value="Genomic_DNA"/>
</dbReference>
<gene>
    <name evidence="1" type="ORF">BDP27DRAFT_1425506</name>
</gene>
<evidence type="ECO:0000313" key="1">
    <source>
        <dbReference type="EMBL" id="KAF9064745.1"/>
    </source>
</evidence>
<comment type="caution">
    <text evidence="1">The sequence shown here is derived from an EMBL/GenBank/DDBJ whole genome shotgun (WGS) entry which is preliminary data.</text>
</comment>